<proteinExistence type="predicted"/>
<comment type="caution">
    <text evidence="1">The sequence shown here is derived from an EMBL/GenBank/DDBJ whole genome shotgun (WGS) entry which is preliminary data.</text>
</comment>
<reference evidence="1" key="1">
    <citation type="journal article" date="2022" name="Int. J. Mol. Sci.">
        <title>Draft Genome of Tanacetum Coccineum: Genomic Comparison of Closely Related Tanacetum-Family Plants.</title>
        <authorList>
            <person name="Yamashiro T."/>
            <person name="Shiraishi A."/>
            <person name="Nakayama K."/>
            <person name="Satake H."/>
        </authorList>
    </citation>
    <scope>NUCLEOTIDE SEQUENCE</scope>
</reference>
<organism evidence="1 2">
    <name type="scientific">Tanacetum coccineum</name>
    <dbReference type="NCBI Taxonomy" id="301880"/>
    <lineage>
        <taxon>Eukaryota</taxon>
        <taxon>Viridiplantae</taxon>
        <taxon>Streptophyta</taxon>
        <taxon>Embryophyta</taxon>
        <taxon>Tracheophyta</taxon>
        <taxon>Spermatophyta</taxon>
        <taxon>Magnoliopsida</taxon>
        <taxon>eudicotyledons</taxon>
        <taxon>Gunneridae</taxon>
        <taxon>Pentapetalae</taxon>
        <taxon>asterids</taxon>
        <taxon>campanulids</taxon>
        <taxon>Asterales</taxon>
        <taxon>Asteraceae</taxon>
        <taxon>Asteroideae</taxon>
        <taxon>Anthemideae</taxon>
        <taxon>Anthemidinae</taxon>
        <taxon>Tanacetum</taxon>
    </lineage>
</organism>
<gene>
    <name evidence="1" type="ORF">Tco_1110126</name>
</gene>
<name>A0ABQ5IKE9_9ASTR</name>
<evidence type="ECO:0000313" key="2">
    <source>
        <dbReference type="Proteomes" id="UP001151760"/>
    </source>
</evidence>
<evidence type="ECO:0000313" key="1">
    <source>
        <dbReference type="EMBL" id="GJT99787.1"/>
    </source>
</evidence>
<reference evidence="1" key="2">
    <citation type="submission" date="2022-01" db="EMBL/GenBank/DDBJ databases">
        <authorList>
            <person name="Yamashiro T."/>
            <person name="Shiraishi A."/>
            <person name="Satake H."/>
            <person name="Nakayama K."/>
        </authorList>
    </citation>
    <scope>NUCLEOTIDE SEQUENCE</scope>
</reference>
<dbReference type="EMBL" id="BQNB010020803">
    <property type="protein sequence ID" value="GJT99787.1"/>
    <property type="molecule type" value="Genomic_DNA"/>
</dbReference>
<sequence length="228" mass="25512">MSIFSAIPTGYWNDLSAYITLILVGLRVSRDNLAYSKYGIRLMLEPRSAKTLQEKVLLKLHGIRKLPGSPSLGGTLFWIIAKLSSLKKAALIYCDHDSFRAFPSYEAKLRLEIRFRVERKLGFLRGVGQKELGKETANESGSNFIPCFNSSFVEFIQPCFCFPNFEEFVNVFMRIGFDSTIELVSLTRVKWLPLIANSFTVSRIVIAEPGVGATTWLAAHMGSSSIGL</sequence>
<keyword evidence="2" id="KW-1185">Reference proteome</keyword>
<accession>A0ABQ5IKE9</accession>
<dbReference type="Proteomes" id="UP001151760">
    <property type="component" value="Unassembled WGS sequence"/>
</dbReference>
<protein>
    <submittedName>
        <fullName evidence="1">Uncharacterized protein</fullName>
    </submittedName>
</protein>